<feature type="transmembrane region" description="Helical" evidence="2">
    <location>
        <begin position="248"/>
        <end position="269"/>
    </location>
</feature>
<feature type="transmembrane region" description="Helical" evidence="2">
    <location>
        <begin position="136"/>
        <end position="157"/>
    </location>
</feature>
<evidence type="ECO:0000256" key="1">
    <source>
        <dbReference type="ARBA" id="ARBA00006803"/>
    </source>
</evidence>
<comment type="similarity">
    <text evidence="1">Belongs to the nematode receptor-like protein sre family.</text>
</comment>
<comment type="caution">
    <text evidence="3">The sequence shown here is derived from an EMBL/GenBank/DDBJ whole genome shotgun (WGS) entry which is preliminary data.</text>
</comment>
<name>A0ABD2HZF7_9BILA</name>
<dbReference type="EMBL" id="JBICBT010001397">
    <property type="protein sequence ID" value="KAL3069233.1"/>
    <property type="molecule type" value="Genomic_DNA"/>
</dbReference>
<dbReference type="PANTHER" id="PTHR47518:SF10">
    <property type="entry name" value="G PROTEIN-COUPLED RECEPTOR-RELATED"/>
    <property type="match status" value="1"/>
</dbReference>
<dbReference type="InterPro" id="IPR052854">
    <property type="entry name" value="Serpentine_rcpt_epsilon"/>
</dbReference>
<keyword evidence="4" id="KW-1185">Reference proteome</keyword>
<accession>A0ABD2HZF7</accession>
<protein>
    <recommendedName>
        <fullName evidence="5">Gustatory receptor</fullName>
    </recommendedName>
</protein>
<evidence type="ECO:0000313" key="3">
    <source>
        <dbReference type="EMBL" id="KAL3069233.1"/>
    </source>
</evidence>
<dbReference type="AlphaFoldDB" id="A0ABD2HZF7"/>
<keyword evidence="2" id="KW-1133">Transmembrane helix</keyword>
<feature type="transmembrane region" description="Helical" evidence="2">
    <location>
        <begin position="23"/>
        <end position="48"/>
    </location>
</feature>
<dbReference type="InterPro" id="IPR004151">
    <property type="entry name" value="7TM_GPCR_serpentine_rcpt_Sre"/>
</dbReference>
<dbReference type="Proteomes" id="UP001620626">
    <property type="component" value="Unassembled WGS sequence"/>
</dbReference>
<evidence type="ECO:0000313" key="4">
    <source>
        <dbReference type="Proteomes" id="UP001620626"/>
    </source>
</evidence>
<keyword evidence="2" id="KW-0812">Transmembrane</keyword>
<reference evidence="3 4" key="1">
    <citation type="submission" date="2024-10" db="EMBL/GenBank/DDBJ databases">
        <authorList>
            <person name="Kim D."/>
        </authorList>
    </citation>
    <scope>NUCLEOTIDE SEQUENCE [LARGE SCALE GENOMIC DNA]</scope>
    <source>
        <strain evidence="3">BH-2024</strain>
    </source>
</reference>
<evidence type="ECO:0000256" key="2">
    <source>
        <dbReference type="SAM" id="Phobius"/>
    </source>
</evidence>
<organism evidence="3 4">
    <name type="scientific">Heterodera trifolii</name>
    <dbReference type="NCBI Taxonomy" id="157864"/>
    <lineage>
        <taxon>Eukaryota</taxon>
        <taxon>Metazoa</taxon>
        <taxon>Ecdysozoa</taxon>
        <taxon>Nematoda</taxon>
        <taxon>Chromadorea</taxon>
        <taxon>Rhabditida</taxon>
        <taxon>Tylenchina</taxon>
        <taxon>Tylenchomorpha</taxon>
        <taxon>Tylenchoidea</taxon>
        <taxon>Heteroderidae</taxon>
        <taxon>Heteroderinae</taxon>
        <taxon>Heterodera</taxon>
    </lineage>
</organism>
<keyword evidence="2" id="KW-0472">Membrane</keyword>
<proteinExistence type="inferred from homology"/>
<dbReference type="PANTHER" id="PTHR47518">
    <property type="entry name" value="SERPENTINE RECEPTOR CLASS EPSILON-13-RELATED"/>
    <property type="match status" value="1"/>
</dbReference>
<sequence>MASSSSSSSADDVGDNAEFELNIALAVIELLINLASILASLFNFFLVGRTQLIHLNMKVILVYQSACLLVRSFGRSMICIDKLAVDPANAEHFEPARTIFQLGVSNRNFLAHVLIIERVMATVCLRSYERQKSWRFSLLWSPAVFVVALFNVIMLGQRSSTPFTIVTNSSILIIGLMEFLLFVWIWLYNRRIYVKGFRDRMPSLSEKYQLSENIRIGTQQSPALICHFLCLFMNVSKLYWSYFDVPGYNYLLPITTVLGSLLGLMIEITTIQCHPFLKRHFRQIVCQFCSLFGLYRLTRSNRLSTSTGDQTTNGRFSLALHDLISGQIIPTIDHPERHFALLQMSWATVRPN</sequence>
<gene>
    <name evidence="3" type="ORF">niasHT_034463</name>
</gene>
<dbReference type="Pfam" id="PF03125">
    <property type="entry name" value="Sre"/>
    <property type="match status" value="1"/>
</dbReference>
<feature type="transmembrane region" description="Helical" evidence="2">
    <location>
        <begin position="169"/>
        <end position="188"/>
    </location>
</feature>
<evidence type="ECO:0008006" key="5">
    <source>
        <dbReference type="Google" id="ProtNLM"/>
    </source>
</evidence>